<evidence type="ECO:0000313" key="3">
    <source>
        <dbReference type="EMBL" id="APU18018.1"/>
    </source>
</evidence>
<protein>
    <submittedName>
        <fullName evidence="3">DUF1707 family protein</fullName>
    </submittedName>
</protein>
<sequence length="190" mass="21131">MDVVTAADPVPPRRLRVSHAEREHVIGLLQKAIGLGLIDLDEFSERTDQALASRTREELNVLLIDLPGLVVTPLPARRPLHLKVSRSSLVRNGPWAVPSAICIDALAGDVRLDFSEAEFASRTVEIEFDVKGSNVEITVSRTTLVESIDLDNRFGFFRDQTRSPSAEPERRLRLDGTAKASSIRVRNSRR</sequence>
<dbReference type="AlphaFoldDB" id="A0AAC9LHJ5"/>
<reference evidence="4" key="1">
    <citation type="submission" date="2016-06" db="EMBL/GenBank/DDBJ databases">
        <title>Complete genome sequence of Actinoalloteichus fjordicus DSM 46855 (=ADI127-17), type strain of the new species Actinoalloteichus fjordicus.</title>
        <authorList>
            <person name="Ruckert C."/>
            <person name="Nouioui I."/>
            <person name="Willmese J."/>
            <person name="van Wezel G."/>
            <person name="Klenk H.-P."/>
            <person name="Kalinowski J."/>
            <person name="Zotchev S.B."/>
        </authorList>
    </citation>
    <scope>NUCLEOTIDE SEQUENCE [LARGE SCALE GENOMIC DNA]</scope>
    <source>
        <strain evidence="4">ADI127-7</strain>
    </source>
</reference>
<feature type="domain" description="DUF1707" evidence="2">
    <location>
        <begin position="15"/>
        <end position="67"/>
    </location>
</feature>
<dbReference type="Pfam" id="PF08044">
    <property type="entry name" value="DUF1707"/>
    <property type="match status" value="1"/>
</dbReference>
<dbReference type="PANTHER" id="PTHR40763">
    <property type="entry name" value="MEMBRANE PROTEIN-RELATED"/>
    <property type="match status" value="1"/>
</dbReference>
<dbReference type="InterPro" id="IPR012551">
    <property type="entry name" value="DUF1707_SHOCT-like"/>
</dbReference>
<evidence type="ECO:0000256" key="1">
    <source>
        <dbReference type="SAM" id="MobiDB-lite"/>
    </source>
</evidence>
<name>A0AAC9LHJ5_9PSEU</name>
<dbReference type="PANTHER" id="PTHR40763:SF5">
    <property type="entry name" value="MEMBRANE PROTEIN"/>
    <property type="match status" value="1"/>
</dbReference>
<proteinExistence type="predicted"/>
<feature type="region of interest" description="Disordered" evidence="1">
    <location>
        <begin position="161"/>
        <end position="190"/>
    </location>
</feature>
<evidence type="ECO:0000313" key="4">
    <source>
        <dbReference type="Proteomes" id="UP000185511"/>
    </source>
</evidence>
<accession>A0AAC9LHJ5</accession>
<evidence type="ECO:0000259" key="2">
    <source>
        <dbReference type="Pfam" id="PF08044"/>
    </source>
</evidence>
<dbReference type="KEGG" id="acad:UA74_30135"/>
<dbReference type="Proteomes" id="UP000185511">
    <property type="component" value="Chromosome"/>
</dbReference>
<keyword evidence="4" id="KW-1185">Reference proteome</keyword>
<dbReference type="EMBL" id="CP016076">
    <property type="protein sequence ID" value="APU18018.1"/>
    <property type="molecule type" value="Genomic_DNA"/>
</dbReference>
<organism evidence="3 4">
    <name type="scientific">Actinoalloteichus fjordicus</name>
    <dbReference type="NCBI Taxonomy" id="1612552"/>
    <lineage>
        <taxon>Bacteria</taxon>
        <taxon>Bacillati</taxon>
        <taxon>Actinomycetota</taxon>
        <taxon>Actinomycetes</taxon>
        <taxon>Pseudonocardiales</taxon>
        <taxon>Pseudonocardiaceae</taxon>
        <taxon>Actinoalloteichus</taxon>
    </lineage>
</organism>
<feature type="compositionally biased region" description="Basic and acidic residues" evidence="1">
    <location>
        <begin position="167"/>
        <end position="176"/>
    </location>
</feature>
<gene>
    <name evidence="3" type="ORF">UA74_30135</name>
</gene>